<dbReference type="InterPro" id="IPR038377">
    <property type="entry name" value="Na/Glc_symporter_sf"/>
</dbReference>
<reference evidence="12" key="1">
    <citation type="journal article" date="2011" name="Genome Biol.">
        <title>The draft genome of the carcinogenic human liver fluke Clonorchis sinensis.</title>
        <authorList>
            <person name="Wang X."/>
            <person name="Chen W."/>
            <person name="Huang Y."/>
            <person name="Sun J."/>
            <person name="Men J."/>
            <person name="Liu H."/>
            <person name="Luo F."/>
            <person name="Guo L."/>
            <person name="Lv X."/>
            <person name="Deng C."/>
            <person name="Zhou C."/>
            <person name="Fan Y."/>
            <person name="Li X."/>
            <person name="Huang L."/>
            <person name="Hu Y."/>
            <person name="Liang C."/>
            <person name="Hu X."/>
            <person name="Xu J."/>
            <person name="Yu X."/>
        </authorList>
    </citation>
    <scope>NUCLEOTIDE SEQUENCE [LARGE SCALE GENOMIC DNA]</scope>
    <source>
        <strain evidence="12">Henan</strain>
    </source>
</reference>
<evidence type="ECO:0000256" key="11">
    <source>
        <dbReference type="SAM" id="Phobius"/>
    </source>
</evidence>
<feature type="transmembrane region" description="Helical" evidence="11">
    <location>
        <begin position="202"/>
        <end position="221"/>
    </location>
</feature>
<protein>
    <submittedName>
        <fullName evidence="12">Sodium-coupled monocarboxylate transporter 1</fullName>
    </submittedName>
</protein>
<dbReference type="InterPro" id="IPR001734">
    <property type="entry name" value="Na/solute_symporter"/>
</dbReference>
<feature type="transmembrane region" description="Helical" evidence="11">
    <location>
        <begin position="64"/>
        <end position="84"/>
    </location>
</feature>
<dbReference type="AlphaFoldDB" id="G7YQK5"/>
<feature type="transmembrane region" description="Helical" evidence="11">
    <location>
        <begin position="292"/>
        <end position="317"/>
    </location>
</feature>
<dbReference type="InterPro" id="IPR051163">
    <property type="entry name" value="Sodium:Solute_Symporter_SSF"/>
</dbReference>
<keyword evidence="3" id="KW-0813">Transport</keyword>
<gene>
    <name evidence="12" type="ORF">CLF_107407</name>
</gene>
<feature type="transmembrane region" description="Helical" evidence="11">
    <location>
        <begin position="252"/>
        <end position="271"/>
    </location>
</feature>
<feature type="transmembrane region" description="Helical" evidence="11">
    <location>
        <begin position="400"/>
        <end position="420"/>
    </location>
</feature>
<dbReference type="Pfam" id="PF00474">
    <property type="entry name" value="SSF"/>
    <property type="match status" value="1"/>
</dbReference>
<keyword evidence="10" id="KW-0739">Sodium transport</keyword>
<proteinExistence type="inferred from homology"/>
<dbReference type="PROSITE" id="PS50283">
    <property type="entry name" value="NA_SOLUT_SYMP_3"/>
    <property type="match status" value="1"/>
</dbReference>
<organism evidence="12 13">
    <name type="scientific">Clonorchis sinensis</name>
    <name type="common">Chinese liver fluke</name>
    <dbReference type="NCBI Taxonomy" id="79923"/>
    <lineage>
        <taxon>Eukaryota</taxon>
        <taxon>Metazoa</taxon>
        <taxon>Spiralia</taxon>
        <taxon>Lophotrochozoa</taxon>
        <taxon>Platyhelminthes</taxon>
        <taxon>Trematoda</taxon>
        <taxon>Digenea</taxon>
        <taxon>Opisthorchiida</taxon>
        <taxon>Opisthorchiata</taxon>
        <taxon>Opisthorchiidae</taxon>
        <taxon>Clonorchis</taxon>
    </lineage>
</organism>
<feature type="transmembrane region" description="Helical" evidence="11">
    <location>
        <begin position="141"/>
        <end position="160"/>
    </location>
</feature>
<feature type="transmembrane region" description="Helical" evidence="11">
    <location>
        <begin position="337"/>
        <end position="362"/>
    </location>
</feature>
<evidence type="ECO:0000256" key="7">
    <source>
        <dbReference type="ARBA" id="ARBA00023053"/>
    </source>
</evidence>
<evidence type="ECO:0000256" key="6">
    <source>
        <dbReference type="ARBA" id="ARBA00022989"/>
    </source>
</evidence>
<reference key="2">
    <citation type="submission" date="2011-10" db="EMBL/GenBank/DDBJ databases">
        <title>The genome and transcriptome sequence of Clonorchis sinensis provide insights into the carcinogenic liver fluke.</title>
        <authorList>
            <person name="Wang X."/>
            <person name="Huang Y."/>
            <person name="Chen W."/>
            <person name="Liu H."/>
            <person name="Guo L."/>
            <person name="Chen Y."/>
            <person name="Luo F."/>
            <person name="Zhou W."/>
            <person name="Sun J."/>
            <person name="Mao Q."/>
            <person name="Liang P."/>
            <person name="Zhou C."/>
            <person name="Tian Y."/>
            <person name="Men J."/>
            <person name="Lv X."/>
            <person name="Huang L."/>
            <person name="Zhou J."/>
            <person name="Hu Y."/>
            <person name="Li R."/>
            <person name="Zhang F."/>
            <person name="Lei H."/>
            <person name="Li X."/>
            <person name="Hu X."/>
            <person name="Liang C."/>
            <person name="Xu J."/>
            <person name="Wu Z."/>
            <person name="Yu X."/>
        </authorList>
    </citation>
    <scope>NUCLEOTIDE SEQUENCE</scope>
    <source>
        <strain>Henan</strain>
    </source>
</reference>
<feature type="transmembrane region" description="Helical" evidence="11">
    <location>
        <begin position="519"/>
        <end position="546"/>
    </location>
</feature>
<keyword evidence="6 11" id="KW-1133">Transmembrane helix</keyword>
<evidence type="ECO:0000256" key="9">
    <source>
        <dbReference type="ARBA" id="ARBA00023136"/>
    </source>
</evidence>
<dbReference type="Proteomes" id="UP000008909">
    <property type="component" value="Unassembled WGS sequence"/>
</dbReference>
<feature type="transmembrane region" description="Helical" evidence="11">
    <location>
        <begin position="172"/>
        <end position="190"/>
    </location>
</feature>
<dbReference type="CDD" id="cd11492">
    <property type="entry name" value="SLC5sbd_NIS-SMVT"/>
    <property type="match status" value="1"/>
</dbReference>
<comment type="subcellular location">
    <subcellularLocation>
        <location evidence="1">Cell membrane</location>
        <topology evidence="1">Multi-pass membrane protein</topology>
    </subcellularLocation>
</comment>
<name>G7YQK5_CLOSI</name>
<evidence type="ECO:0000313" key="12">
    <source>
        <dbReference type="EMBL" id="GAA55235.1"/>
    </source>
</evidence>
<dbReference type="GO" id="GO:0006814">
    <property type="term" value="P:sodium ion transport"/>
    <property type="evidence" value="ECO:0007669"/>
    <property type="project" value="UniProtKB-KW"/>
</dbReference>
<evidence type="ECO:0000256" key="8">
    <source>
        <dbReference type="ARBA" id="ARBA00023065"/>
    </source>
</evidence>
<dbReference type="GO" id="GO:0005886">
    <property type="term" value="C:plasma membrane"/>
    <property type="evidence" value="ECO:0007669"/>
    <property type="project" value="UniProtKB-SubCell"/>
</dbReference>
<feature type="transmembrane region" description="Helical" evidence="11">
    <location>
        <begin position="426"/>
        <end position="451"/>
    </location>
</feature>
<evidence type="ECO:0000256" key="5">
    <source>
        <dbReference type="ARBA" id="ARBA00022692"/>
    </source>
</evidence>
<feature type="transmembrane region" description="Helical" evidence="11">
    <location>
        <begin position="12"/>
        <end position="29"/>
    </location>
</feature>
<keyword evidence="9 11" id="KW-0472">Membrane</keyword>
<evidence type="ECO:0000256" key="2">
    <source>
        <dbReference type="ARBA" id="ARBA00006434"/>
    </source>
</evidence>
<keyword evidence="13" id="KW-1185">Reference proteome</keyword>
<dbReference type="NCBIfam" id="TIGR00813">
    <property type="entry name" value="sss"/>
    <property type="match status" value="1"/>
</dbReference>
<dbReference type="PANTHER" id="PTHR42985">
    <property type="entry name" value="SODIUM-COUPLED MONOCARBOXYLATE TRANSPORTER"/>
    <property type="match status" value="1"/>
</dbReference>
<evidence type="ECO:0000256" key="10">
    <source>
        <dbReference type="ARBA" id="ARBA00023201"/>
    </source>
</evidence>
<sequence>MDITFHWSDYLMFAFWLLVYSAIGLYHRFRTPIRKKLNQCFHRNPQEQVKQDDTETIFLGNRQLSLVPIVSSVMASFLSAVSLMGTTMEAYVYGIEFVCMILAYCIAFPLAAEIYMPVFYKLRLTSAHEYLEFRFGKSVRWIASLIFCLQMWFYISLALYAPSLAISQVSGLPLWISLLTTGAVATFYTTLGGIRAVVWTDVLQLIVLTFGLLLIVIMGIVKVGGPQVVWDIALEGKRLQSFSFSPDPLRRHSVWILAFGGAGMVLSIYGGNQTQIQRYLSCKDMKTARRAILLNIPMNAIFLVIQLAAGLVAYAYFIDCDPIGAKLVKKADQLLPYLVMVLFDGIPVIRGLFLSIIFAAALSTVSSGVNSLATVILEDIFRPLFYFISGKDVKPKSQTLLATLFSALVGLSTVGLAFLFDVMSSHVLPFAFSLFGAIGGPILSIFTLGILVPCINKYGGIAALLASLAVGLWLSIGAIVYPTPVSSLPLSTANCSMNVTTPAKVAAATRTVYSISYLYYTPICLFVAFVFGLVFSAIFQYTLFLIRFARKRWYSPSNCGNELQRINPERFAFRNEGAASSAGFNSKSPVPSQLLAWQARVFYRRLSIPFAPQWRDQKVVSPPASPEIAQVCLLNGPSYDVDLDRNTDSQNNVSRTSMCVHIFGPVEKLIDSRVMLSSSSRISLTAKYMATARSRLFRICVVLDIGNYCEHLTTTENATLLAPSSIPSKAASTVVDTVVHYASGRQSHRLDSGSLKISTYGELCALIADDLEVHTNTNGKELRSNKLRPINGLKPARCRMSRKLPKRMWCLLAKRFQLIFKKLTAGDTEDELAFRKMQHRCKSEIRQWNIRKQATILDLVRKNSSVLFKYVIHRRGNEPSAFSLRERNGELTTDKIVVSEFHRNHCAGLYSFPASSSHPTLSRRIYERPLTDLVFTVGDIRQLLHKITHSARWGPTKSTQGS</sequence>
<keyword evidence="4" id="KW-1003">Cell membrane</keyword>
<dbReference type="Gene3D" id="1.20.1730.10">
    <property type="entry name" value="Sodium/glucose cotransporter"/>
    <property type="match status" value="1"/>
</dbReference>
<evidence type="ECO:0000256" key="3">
    <source>
        <dbReference type="ARBA" id="ARBA00022448"/>
    </source>
</evidence>
<dbReference type="GO" id="GO:0015293">
    <property type="term" value="F:symporter activity"/>
    <property type="evidence" value="ECO:0007669"/>
    <property type="project" value="TreeGrafter"/>
</dbReference>
<evidence type="ECO:0000256" key="1">
    <source>
        <dbReference type="ARBA" id="ARBA00004651"/>
    </source>
</evidence>
<evidence type="ECO:0000313" key="13">
    <source>
        <dbReference type="Proteomes" id="UP000008909"/>
    </source>
</evidence>
<accession>G7YQK5</accession>
<keyword evidence="7" id="KW-0915">Sodium</keyword>
<dbReference type="PANTHER" id="PTHR42985:SF2">
    <property type="entry name" value="SODIUM-DEPENDENT MULTIVITAMIN TRANSPORTER"/>
    <property type="match status" value="1"/>
</dbReference>
<feature type="transmembrane region" description="Helical" evidence="11">
    <location>
        <begin position="90"/>
        <end position="120"/>
    </location>
</feature>
<evidence type="ECO:0000256" key="4">
    <source>
        <dbReference type="ARBA" id="ARBA00022475"/>
    </source>
</evidence>
<dbReference type="EMBL" id="DF143982">
    <property type="protein sequence ID" value="GAA55235.1"/>
    <property type="molecule type" value="Genomic_DNA"/>
</dbReference>
<feature type="transmembrane region" description="Helical" evidence="11">
    <location>
        <begin position="458"/>
        <end position="481"/>
    </location>
</feature>
<comment type="similarity">
    <text evidence="2">Belongs to the sodium:solute symporter (SSF) (TC 2.A.21) family.</text>
</comment>
<keyword evidence="5 11" id="KW-0812">Transmembrane</keyword>
<keyword evidence="8" id="KW-0406">Ion transport</keyword>